<dbReference type="SUPFAM" id="SSF56496">
    <property type="entry name" value="Fibrinogen C-terminal domain-like"/>
    <property type="match status" value="1"/>
</dbReference>
<evidence type="ECO:0000256" key="4">
    <source>
        <dbReference type="SAM" id="MobiDB-lite"/>
    </source>
</evidence>
<evidence type="ECO:0000259" key="5">
    <source>
        <dbReference type="Pfam" id="PF01410"/>
    </source>
</evidence>
<comment type="caution">
    <text evidence="6">The sequence shown here is derived from an EMBL/GenBank/DDBJ whole genome shotgun (WGS) entry which is preliminary data.</text>
</comment>
<dbReference type="Gene3D" id="2.60.120.1000">
    <property type="match status" value="1"/>
</dbReference>
<comment type="subcellular location">
    <subcellularLocation>
        <location evidence="1">Secreted</location>
    </subcellularLocation>
</comment>
<evidence type="ECO:0000256" key="2">
    <source>
        <dbReference type="ARBA" id="ARBA00022525"/>
    </source>
</evidence>
<feature type="region of interest" description="Disordered" evidence="4">
    <location>
        <begin position="1"/>
        <end position="21"/>
    </location>
</feature>
<organism evidence="6 7">
    <name type="scientific">Daphnia magna</name>
    <dbReference type="NCBI Taxonomy" id="35525"/>
    <lineage>
        <taxon>Eukaryota</taxon>
        <taxon>Metazoa</taxon>
        <taxon>Ecdysozoa</taxon>
        <taxon>Arthropoda</taxon>
        <taxon>Crustacea</taxon>
        <taxon>Branchiopoda</taxon>
        <taxon>Diplostraca</taxon>
        <taxon>Cladocera</taxon>
        <taxon>Anomopoda</taxon>
        <taxon>Daphniidae</taxon>
        <taxon>Daphnia</taxon>
    </lineage>
</organism>
<keyword evidence="2" id="KW-0964">Secreted</keyword>
<sequence length="130" mass="14512">MFPQQKDTATTHQTSAQNSLEISTKSVGMARTCAELRAADSSLSSGMHWIDPDGLGVGDNPIIVYCNMTTGTTAIPHDSESPLDVGHCADPGCYSRPVYYASNRQIKYRSSHLPMRNRWKLRRCHRQMQL</sequence>
<keyword evidence="7" id="KW-1185">Reference proteome</keyword>
<dbReference type="NCBIfam" id="NF040941">
    <property type="entry name" value="GGGWT_bact"/>
    <property type="match status" value="1"/>
</dbReference>
<keyword evidence="3" id="KW-0176">Collagen</keyword>
<name>A0ABQ9ZBZ2_9CRUS</name>
<dbReference type="EMBL" id="JAOYFB010000003">
    <property type="protein sequence ID" value="KAK4010430.1"/>
    <property type="molecule type" value="Genomic_DNA"/>
</dbReference>
<gene>
    <name evidence="6" type="ORF">OUZ56_019574</name>
</gene>
<proteinExistence type="predicted"/>
<accession>A0ABQ9ZBZ2</accession>
<evidence type="ECO:0000256" key="3">
    <source>
        <dbReference type="ARBA" id="ARBA00023119"/>
    </source>
</evidence>
<protein>
    <recommendedName>
        <fullName evidence="5">Fibrillar collagen NC1 domain-containing protein</fullName>
    </recommendedName>
</protein>
<evidence type="ECO:0000313" key="6">
    <source>
        <dbReference type="EMBL" id="KAK4010430.1"/>
    </source>
</evidence>
<dbReference type="InterPro" id="IPR036056">
    <property type="entry name" value="Fibrinogen-like_C"/>
</dbReference>
<dbReference type="Proteomes" id="UP001234178">
    <property type="component" value="Unassembled WGS sequence"/>
</dbReference>
<evidence type="ECO:0000256" key="1">
    <source>
        <dbReference type="ARBA" id="ARBA00004613"/>
    </source>
</evidence>
<evidence type="ECO:0000313" key="7">
    <source>
        <dbReference type="Proteomes" id="UP001234178"/>
    </source>
</evidence>
<feature type="domain" description="Fibrillar collagen NC1" evidence="5">
    <location>
        <begin position="29"/>
        <end position="104"/>
    </location>
</feature>
<dbReference type="InterPro" id="IPR000885">
    <property type="entry name" value="Fib_collagen_C"/>
</dbReference>
<reference evidence="6 7" key="1">
    <citation type="journal article" date="2023" name="Nucleic Acids Res.">
        <title>The hologenome of Daphnia magna reveals possible DNA methylation and microbiome-mediated evolution of the host genome.</title>
        <authorList>
            <person name="Chaturvedi A."/>
            <person name="Li X."/>
            <person name="Dhandapani V."/>
            <person name="Marshall H."/>
            <person name="Kissane S."/>
            <person name="Cuenca-Cambronero M."/>
            <person name="Asole G."/>
            <person name="Calvet F."/>
            <person name="Ruiz-Romero M."/>
            <person name="Marangio P."/>
            <person name="Guigo R."/>
            <person name="Rago D."/>
            <person name="Mirbahai L."/>
            <person name="Eastwood N."/>
            <person name="Colbourne J.K."/>
            <person name="Zhou J."/>
            <person name="Mallon E."/>
            <person name="Orsini L."/>
        </authorList>
    </citation>
    <scope>NUCLEOTIDE SEQUENCE [LARGE SCALE GENOMIC DNA]</scope>
    <source>
        <strain evidence="6">LRV0_1</strain>
    </source>
</reference>
<dbReference type="Pfam" id="PF01410">
    <property type="entry name" value="COLFI"/>
    <property type="match status" value="1"/>
</dbReference>